<dbReference type="EMBL" id="LR787484">
    <property type="protein sequence ID" value="CAB3263346.1"/>
    <property type="molecule type" value="mRNA"/>
</dbReference>
<gene>
    <name evidence="1" type="primary">LOC108950884-001</name>
</gene>
<sequence length="51" mass="5924">MCSGAKDAHRTYQKHGKCSEACKPDGKGGLWANQVYELNFQWIKHENWEQN</sequence>
<protein>
    <submittedName>
        <fullName evidence="1">Uncharacterized protein LOC108950884</fullName>
    </submittedName>
</protein>
<dbReference type="AlphaFoldDB" id="A0A6F9DK45"/>
<name>A0A6F9DK45_9ASCI</name>
<proteinExistence type="evidence at transcript level"/>
<organism evidence="1">
    <name type="scientific">Phallusia mammillata</name>
    <dbReference type="NCBI Taxonomy" id="59560"/>
    <lineage>
        <taxon>Eukaryota</taxon>
        <taxon>Metazoa</taxon>
        <taxon>Chordata</taxon>
        <taxon>Tunicata</taxon>
        <taxon>Ascidiacea</taxon>
        <taxon>Phlebobranchia</taxon>
        <taxon>Ascidiidae</taxon>
        <taxon>Phallusia</taxon>
    </lineage>
</organism>
<evidence type="ECO:0000313" key="1">
    <source>
        <dbReference type="EMBL" id="CAB3263346.1"/>
    </source>
</evidence>
<accession>A0A6F9DK45</accession>
<reference evidence="1" key="1">
    <citation type="submission" date="2020-04" db="EMBL/GenBank/DDBJ databases">
        <authorList>
            <person name="Neveu A P."/>
        </authorList>
    </citation>
    <scope>NUCLEOTIDE SEQUENCE</scope>
    <source>
        <tissue evidence="1">Whole embryo</tissue>
    </source>
</reference>